<evidence type="ECO:0000256" key="7">
    <source>
        <dbReference type="ARBA" id="ARBA00023224"/>
    </source>
</evidence>
<evidence type="ECO:0000259" key="13">
    <source>
        <dbReference type="PROSITE" id="PS50885"/>
    </source>
</evidence>
<evidence type="ECO:0000259" key="12">
    <source>
        <dbReference type="PROSITE" id="PS50111"/>
    </source>
</evidence>
<organism evidence="14 15">
    <name type="scientific">Clostridium butyricum</name>
    <dbReference type="NCBI Taxonomy" id="1492"/>
    <lineage>
        <taxon>Bacteria</taxon>
        <taxon>Bacillati</taxon>
        <taxon>Bacillota</taxon>
        <taxon>Clostridia</taxon>
        <taxon>Eubacteriales</taxon>
        <taxon>Clostridiaceae</taxon>
        <taxon>Clostridium</taxon>
    </lineage>
</organism>
<evidence type="ECO:0000256" key="9">
    <source>
        <dbReference type="PROSITE-ProRule" id="PRU00284"/>
    </source>
</evidence>
<evidence type="ECO:0000256" key="3">
    <source>
        <dbReference type="ARBA" id="ARBA00022500"/>
    </source>
</evidence>
<evidence type="ECO:0000256" key="5">
    <source>
        <dbReference type="ARBA" id="ARBA00022989"/>
    </source>
</evidence>
<dbReference type="PROSITE" id="PS50885">
    <property type="entry name" value="HAMP"/>
    <property type="match status" value="1"/>
</dbReference>
<dbReference type="PROSITE" id="PS50111">
    <property type="entry name" value="CHEMOTAXIS_TRANSDUC_2"/>
    <property type="match status" value="1"/>
</dbReference>
<dbReference type="GO" id="GO:0007165">
    <property type="term" value="P:signal transduction"/>
    <property type="evidence" value="ECO:0007669"/>
    <property type="project" value="UniProtKB-KW"/>
</dbReference>
<protein>
    <submittedName>
        <fullName evidence="14">Chemotaxis protein</fullName>
    </submittedName>
</protein>
<keyword evidence="5 11" id="KW-1133">Transmembrane helix</keyword>
<evidence type="ECO:0000256" key="6">
    <source>
        <dbReference type="ARBA" id="ARBA00023136"/>
    </source>
</evidence>
<evidence type="ECO:0000313" key="15">
    <source>
        <dbReference type="Proteomes" id="UP000238081"/>
    </source>
</evidence>
<evidence type="ECO:0000313" key="14">
    <source>
        <dbReference type="EMBL" id="PPV14319.1"/>
    </source>
</evidence>
<name>A0A2S7FAB4_CLOBU</name>
<dbReference type="GO" id="GO:0005886">
    <property type="term" value="C:plasma membrane"/>
    <property type="evidence" value="ECO:0007669"/>
    <property type="project" value="UniProtKB-SubCell"/>
</dbReference>
<keyword evidence="7 9" id="KW-0807">Transducer</keyword>
<proteinExistence type="inferred from homology"/>
<comment type="caution">
    <text evidence="14">The sequence shown here is derived from an EMBL/GenBank/DDBJ whole genome shotgun (WGS) entry which is preliminary data.</text>
</comment>
<dbReference type="PANTHER" id="PTHR32089">
    <property type="entry name" value="METHYL-ACCEPTING CHEMOTAXIS PROTEIN MCPB"/>
    <property type="match status" value="1"/>
</dbReference>
<evidence type="ECO:0000256" key="11">
    <source>
        <dbReference type="SAM" id="Phobius"/>
    </source>
</evidence>
<comment type="subcellular location">
    <subcellularLocation>
        <location evidence="1">Cell membrane</location>
        <topology evidence="1">Multi-pass membrane protein</topology>
    </subcellularLocation>
</comment>
<dbReference type="SMART" id="SM00283">
    <property type="entry name" value="MA"/>
    <property type="match status" value="1"/>
</dbReference>
<dbReference type="Gene3D" id="6.10.340.10">
    <property type="match status" value="1"/>
</dbReference>
<dbReference type="EMBL" id="LRDH01000109">
    <property type="protein sequence ID" value="PPV14319.1"/>
    <property type="molecule type" value="Genomic_DNA"/>
</dbReference>
<accession>A0A2S7FAB4</accession>
<keyword evidence="3" id="KW-0145">Chemotaxis</keyword>
<dbReference type="CDD" id="cd18773">
    <property type="entry name" value="PDC1_HK_sensor"/>
    <property type="match status" value="1"/>
</dbReference>
<dbReference type="RefSeq" id="WP_043664016.1">
    <property type="nucleotide sequence ID" value="NZ_JSEG01000009.1"/>
</dbReference>
<dbReference type="SUPFAM" id="SSF58104">
    <property type="entry name" value="Methyl-accepting chemotaxis protein (MCP) signaling domain"/>
    <property type="match status" value="1"/>
</dbReference>
<gene>
    <name evidence="14" type="ORF">AWN73_14025</name>
</gene>
<dbReference type="Proteomes" id="UP000238081">
    <property type="component" value="Unassembled WGS sequence"/>
</dbReference>
<sequence length="674" mass="74177">MEKLKRSSFKLKLLSGILPIVIIGMGILSFYTVYKFNESIENSTIKRMTENVNNMSDIINEWIDGKLLEVRSTANTPTAKLISSNIEAVDEFNKNRILNLEKDYPGEYDNAAVISFNNDGISRAQYANGKTVNGDVSEKQWYKDLMTGRSYNISNPVISKGSGKTLIVIGAAVKDDSDNIIGDMISAVNISRIQEKINEFKFGENGYSILISDDGTIITHPDESLIMKSKITELDDSDMVNLGKEMLKSDSGDFKFGVGDNKSIAFYKKIPLTNWSVASVISERELFAEGRSLVTTLAMVSAIIIIIIAGIIIFMANKFSKPLRKLCDFSSEIAQGNLTCELNINRNDEIGQVADTLKNTSYELRNMVIDISTSANEVNKLADDVNEAIKQSLLGTEEITKSMEQISRGAINQAENADKASEITGELVDEIKSVVDKCNYMNGIVNDSIKMSTIGTERVQNAVENIKSIEKINNESIEQTLNLLEKSNEIGQIVNVISEIAEQTNLLALNASIEAARAGEQGKGFAVVASQVGELAKQSNEAAKKIENIIRGIQQQVQVIDKQMKFGAEEVANGVETTKSVSENFTEIEKTFKEIESVVLEVFNASNIMEEKAYTTSNSIKEVAGVTEENSSATEEVTAANEEQSASMQQIAETTSKLDELIENLNETIKKFKI</sequence>
<keyword evidence="10" id="KW-0175">Coiled coil</keyword>
<dbReference type="Pfam" id="PF00015">
    <property type="entry name" value="MCPsignal"/>
    <property type="match status" value="1"/>
</dbReference>
<dbReference type="InterPro" id="IPR033479">
    <property type="entry name" value="dCache_1"/>
</dbReference>
<dbReference type="GO" id="GO:0006935">
    <property type="term" value="P:chemotaxis"/>
    <property type="evidence" value="ECO:0007669"/>
    <property type="project" value="UniProtKB-KW"/>
</dbReference>
<dbReference type="Gene3D" id="1.10.287.950">
    <property type="entry name" value="Methyl-accepting chemotaxis protein"/>
    <property type="match status" value="1"/>
</dbReference>
<evidence type="ECO:0000256" key="1">
    <source>
        <dbReference type="ARBA" id="ARBA00004651"/>
    </source>
</evidence>
<dbReference type="AlphaFoldDB" id="A0A2S7FAB4"/>
<comment type="similarity">
    <text evidence="8">Belongs to the methyl-accepting chemotaxis (MCP) protein family.</text>
</comment>
<dbReference type="Pfam" id="PF02743">
    <property type="entry name" value="dCache_1"/>
    <property type="match status" value="1"/>
</dbReference>
<feature type="domain" description="HAMP" evidence="13">
    <location>
        <begin position="317"/>
        <end position="369"/>
    </location>
</feature>
<feature type="transmembrane region" description="Helical" evidence="11">
    <location>
        <begin position="293"/>
        <end position="316"/>
    </location>
</feature>
<dbReference type="PANTHER" id="PTHR32089:SF112">
    <property type="entry name" value="LYSOZYME-LIKE PROTEIN-RELATED"/>
    <property type="match status" value="1"/>
</dbReference>
<dbReference type="Pfam" id="PF00672">
    <property type="entry name" value="HAMP"/>
    <property type="match status" value="1"/>
</dbReference>
<keyword evidence="6 11" id="KW-0472">Membrane</keyword>
<feature type="domain" description="Methyl-accepting transducer" evidence="12">
    <location>
        <begin position="388"/>
        <end position="645"/>
    </location>
</feature>
<dbReference type="CDD" id="cd06225">
    <property type="entry name" value="HAMP"/>
    <property type="match status" value="1"/>
</dbReference>
<evidence type="ECO:0000256" key="2">
    <source>
        <dbReference type="ARBA" id="ARBA00022475"/>
    </source>
</evidence>
<dbReference type="Gene3D" id="3.30.450.20">
    <property type="entry name" value="PAS domain"/>
    <property type="match status" value="1"/>
</dbReference>
<reference evidence="14 15" key="1">
    <citation type="submission" date="2016-01" db="EMBL/GenBank/DDBJ databases">
        <title>Characterization of the Clostridium difficile lineages that are prevalent in Hong Kong and China.</title>
        <authorList>
            <person name="Kwok J.S.-L."/>
            <person name="Lam W.-Y."/>
            <person name="Ip M."/>
            <person name="Chan T.-F."/>
            <person name="Hawkey P.M."/>
            <person name="Tsui S.K.-W."/>
        </authorList>
    </citation>
    <scope>NUCLEOTIDE SEQUENCE [LARGE SCALE GENOMIC DNA]</scope>
    <source>
        <strain evidence="14 15">300064</strain>
    </source>
</reference>
<dbReference type="CDD" id="cd12912">
    <property type="entry name" value="PDC2_MCP_like"/>
    <property type="match status" value="1"/>
</dbReference>
<evidence type="ECO:0000256" key="8">
    <source>
        <dbReference type="ARBA" id="ARBA00029447"/>
    </source>
</evidence>
<keyword evidence="2" id="KW-1003">Cell membrane</keyword>
<keyword evidence="4 11" id="KW-0812">Transmembrane</keyword>
<dbReference type="InterPro" id="IPR004089">
    <property type="entry name" value="MCPsignal_dom"/>
</dbReference>
<feature type="transmembrane region" description="Helical" evidence="11">
    <location>
        <begin position="12"/>
        <end position="34"/>
    </location>
</feature>
<evidence type="ECO:0000256" key="10">
    <source>
        <dbReference type="SAM" id="Coils"/>
    </source>
</evidence>
<evidence type="ECO:0000256" key="4">
    <source>
        <dbReference type="ARBA" id="ARBA00022692"/>
    </source>
</evidence>
<feature type="coiled-coil region" evidence="10">
    <location>
        <begin position="623"/>
        <end position="671"/>
    </location>
</feature>
<dbReference type="InterPro" id="IPR003660">
    <property type="entry name" value="HAMP_dom"/>
</dbReference>